<feature type="region of interest" description="Disordered" evidence="4">
    <location>
        <begin position="1567"/>
        <end position="1610"/>
    </location>
</feature>
<dbReference type="InterPro" id="IPR020472">
    <property type="entry name" value="WD40_PAC1"/>
</dbReference>
<dbReference type="InterPro" id="IPR015943">
    <property type="entry name" value="WD40/YVTN_repeat-like_dom_sf"/>
</dbReference>
<dbReference type="InterPro" id="IPR052752">
    <property type="entry name" value="NACHT-WD_repeat"/>
</dbReference>
<comment type="caution">
    <text evidence="7">The sequence shown here is derived from an EMBL/GenBank/DDBJ whole genome shotgun (WGS) entry which is preliminary data.</text>
</comment>
<feature type="compositionally biased region" description="Basic and acidic residues" evidence="4">
    <location>
        <begin position="1601"/>
        <end position="1610"/>
    </location>
</feature>
<name>A0A834HX97_RHYFE</name>
<dbReference type="SUPFAM" id="SSF50998">
    <property type="entry name" value="Quinoprotein alcohol dehydrogenase-like"/>
    <property type="match status" value="1"/>
</dbReference>
<evidence type="ECO:0000313" key="7">
    <source>
        <dbReference type="EMBL" id="KAF7268522.1"/>
    </source>
</evidence>
<dbReference type="PROSITE" id="PS50294">
    <property type="entry name" value="WD_REPEATS_REGION"/>
    <property type="match status" value="7"/>
</dbReference>
<feature type="repeat" description="WD" evidence="3">
    <location>
        <begin position="1385"/>
        <end position="1426"/>
    </location>
</feature>
<sequence>MKNNDETILEILQGHKTKKWPSAKLVKIFISSHKHDFINERRILLENIGPELHSVFEDHHIEIELVDMHYGADNKELYDPWTFQDHLHDIRNCHKVSRGCFFLSLVGDKYGPLIVPDKFDRDIFVLLISEAQASGHSVELLERLYVKKNDEYVLTNFRDINFEEWKIQSSEILNLMYACLKRMPDTSRKKLGQILQSVVEQQFHYALGLAPGTAHRVINVIREYDTEDINEKIEFYKNQMQYSDEVKLYCQSQLNTFQSHIKSIIPEENRLCFHVPWQNGELNHDDSEHETYLSKFKNNVFHKIKSMISKSLEDDPDLKSRKKIVEENFQENITHLTLCYNEVKYEASLSDFNDRIKQLIEDGNQRRHNPILIYGNQGAGKTSLIQTLYRNFEQWFSCRTLRIVRFIATTPRSSYSLELLRIICQQICIALKLPEGFLPKDASFDPLYTNNWFQTLLRTFEELNFVLGIFLDDLHLINPLDSDMVSTLCWLPISLPKNVHIICTTSVPIDYMRLTQVQKEKLKHSDCYITMPATDLHNDFVEDTVDSLEKMYGKEAISRLASLITCSEYGLTETEILEILMPTSDSEAIISIKDAKYNFSSLCSVKRKLAPLIREKIMSGKLLIEWKHTMIKEFMKARYLPNHEVTKTIHSEMVNLFFSEFLEENSDDEASEGEPAPLLSEIKETPFQSTLHKDVTYRLRHVEEAWIHLLKSGDIIKLKNLCMCNYDFLLAALQTFSVSYLRCLLEHVRCYLLDREIELVYYSIRKSTDVLTRDTFQLGTQLISWLRPVTERGGGLMSDLVTSAMAWCDGFTLPLVVPLNDWLQPPLPTQSKVMTTPDVRLIECTPNGQHVVVVVDTDPQLWHIMTNQLVHVFKGHTEKVNCMAVTKQSQYLLTGSDDLLIIVWDLKGLNVKLVIKDHIAPILCITSALNNSVIISGGEASSIIISSLSSGKIVTKIDHHRGPVTAIKVTSHGDIMVSGSKDGKVCLWSLNNYTLLNTIMISSPVQLLDVSMDCIWLVACCKDNKVYIKTVATGTDVHTITLGEHKEKVRSLCITQDSCRIVMGCSDKKVYIYDIHSAKLVKTLSGQNGEVTSVKVTDKDDFLLSAGGNRIMFYPFRSTDHVKNFLKLKKKTHHHLNAHAGFITCLDISRDGQLSVTGATDHLVNVWQLNNQELVLTLNGHSGAVTAVSFAPSALFVASGSEDKSVKVWGLTLGTLVLTFSRHQAAITAVFVLMDSSRVISSDINDTIFIWHADNGNVLQSYSGPSECVKTTTNMKYAVATNGDTTLKIWSLLKDDERYTVTHSEEITCFVLTIDSQHIITGSKDMSLKVWQVCGGKLSQVLIGHTDTVTCVAVAVSDKTHLVSGSCDNNLIVWDINTGADLHTLSAHLSFVSCCKMSGDGSIVISGSDDKSIIIWDTKQGLQLTSLQLHFPIVAVEPTSDFSRIAVLLKDTQYSPIICLHNTPAKYVKLPTYCAPDKDIIENPKPAPKRQMKRLLKKEVSLDTYTWQKKYAHLTSNLVIPSIDERFKRRFSVSASMEEISKIPQNEQKGMGSKQASLAQSQHFDQLEALWNKRSPPNRRKLHQSLSKQSSLAESQIYSSDEEHLDGGQS</sequence>
<feature type="repeat" description="WD" evidence="3">
    <location>
        <begin position="1220"/>
        <end position="1261"/>
    </location>
</feature>
<evidence type="ECO:0000256" key="2">
    <source>
        <dbReference type="ARBA" id="ARBA00022737"/>
    </source>
</evidence>
<dbReference type="Pfam" id="PF25469">
    <property type="entry name" value="WHD_NWD1"/>
    <property type="match status" value="1"/>
</dbReference>
<dbReference type="CDD" id="cd00200">
    <property type="entry name" value="WD40"/>
    <property type="match status" value="2"/>
</dbReference>
<dbReference type="Gene3D" id="2.130.10.10">
    <property type="entry name" value="YVTN repeat-like/Quinoprotein amine dehydrogenase"/>
    <property type="match status" value="4"/>
</dbReference>
<feature type="repeat" description="WD" evidence="3">
    <location>
        <begin position="1136"/>
        <end position="1177"/>
    </location>
</feature>
<feature type="repeat" description="WD" evidence="3">
    <location>
        <begin position="1300"/>
        <end position="1341"/>
    </location>
</feature>
<dbReference type="InterPro" id="IPR027417">
    <property type="entry name" value="P-loop_NTPase"/>
</dbReference>
<organism evidence="7 8">
    <name type="scientific">Rhynchophorus ferrugineus</name>
    <name type="common">Red palm weevil</name>
    <name type="synonym">Curculio ferrugineus</name>
    <dbReference type="NCBI Taxonomy" id="354439"/>
    <lineage>
        <taxon>Eukaryota</taxon>
        <taxon>Metazoa</taxon>
        <taxon>Ecdysozoa</taxon>
        <taxon>Arthropoda</taxon>
        <taxon>Hexapoda</taxon>
        <taxon>Insecta</taxon>
        <taxon>Pterygota</taxon>
        <taxon>Neoptera</taxon>
        <taxon>Endopterygota</taxon>
        <taxon>Coleoptera</taxon>
        <taxon>Polyphaga</taxon>
        <taxon>Cucujiformia</taxon>
        <taxon>Curculionidae</taxon>
        <taxon>Dryophthorinae</taxon>
        <taxon>Rhynchophorus</taxon>
    </lineage>
</organism>
<dbReference type="PANTHER" id="PTHR19871">
    <property type="entry name" value="BETA TRANSDUCIN-RELATED PROTEIN"/>
    <property type="match status" value="1"/>
</dbReference>
<protein>
    <submittedName>
        <fullName evidence="7">Uncharacterized protein</fullName>
    </submittedName>
</protein>
<gene>
    <name evidence="7" type="ORF">GWI33_018397</name>
</gene>
<keyword evidence="8" id="KW-1185">Reference proteome</keyword>
<keyword evidence="1 3" id="KW-0853">WD repeat</keyword>
<dbReference type="Gene3D" id="3.40.50.300">
    <property type="entry name" value="P-loop containing nucleotide triphosphate hydrolases"/>
    <property type="match status" value="1"/>
</dbReference>
<evidence type="ECO:0000256" key="1">
    <source>
        <dbReference type="ARBA" id="ARBA00022574"/>
    </source>
</evidence>
<dbReference type="PRINTS" id="PR00320">
    <property type="entry name" value="GPROTEINBRPT"/>
</dbReference>
<dbReference type="OrthoDB" id="9990676at2759"/>
<feature type="domain" description="Anaphase-promoting complex subunit 4-like WD40" evidence="5">
    <location>
        <begin position="1020"/>
        <end position="1095"/>
    </location>
</feature>
<keyword evidence="2" id="KW-0677">Repeat</keyword>
<feature type="repeat" description="WD" evidence="3">
    <location>
        <begin position="1178"/>
        <end position="1219"/>
    </location>
</feature>
<reference evidence="7" key="1">
    <citation type="submission" date="2020-08" db="EMBL/GenBank/DDBJ databases">
        <title>Genome sequencing and assembly of the red palm weevil Rhynchophorus ferrugineus.</title>
        <authorList>
            <person name="Dias G.B."/>
            <person name="Bergman C.M."/>
            <person name="Manee M."/>
        </authorList>
    </citation>
    <scope>NUCLEOTIDE SEQUENCE</scope>
    <source>
        <strain evidence="7">AA-2017</strain>
        <tissue evidence="7">Whole larva</tissue>
    </source>
</reference>
<dbReference type="InterPro" id="IPR019775">
    <property type="entry name" value="WD40_repeat_CS"/>
</dbReference>
<dbReference type="InterPro" id="IPR057588">
    <property type="entry name" value="NWD1/2-like_WH"/>
</dbReference>
<dbReference type="InterPro" id="IPR036322">
    <property type="entry name" value="WD40_repeat_dom_sf"/>
</dbReference>
<evidence type="ECO:0000313" key="8">
    <source>
        <dbReference type="Proteomes" id="UP000625711"/>
    </source>
</evidence>
<feature type="repeat" description="WD" evidence="3">
    <location>
        <begin position="957"/>
        <end position="998"/>
    </location>
</feature>
<dbReference type="PROSITE" id="PS50082">
    <property type="entry name" value="WD_REPEATS_2"/>
    <property type="match status" value="9"/>
</dbReference>
<dbReference type="InterPro" id="IPR024977">
    <property type="entry name" value="Apc4-like_WD40_dom"/>
</dbReference>
<feature type="repeat" description="WD" evidence="3">
    <location>
        <begin position="1042"/>
        <end position="1083"/>
    </location>
</feature>
<dbReference type="SMART" id="SM00320">
    <property type="entry name" value="WD40"/>
    <property type="match status" value="13"/>
</dbReference>
<evidence type="ECO:0000259" key="6">
    <source>
        <dbReference type="Pfam" id="PF25469"/>
    </source>
</evidence>
<feature type="domain" description="NWD1/2-like winged helix-turn-helix" evidence="6">
    <location>
        <begin position="541"/>
        <end position="643"/>
    </location>
</feature>
<dbReference type="EMBL" id="JAACXV010014320">
    <property type="protein sequence ID" value="KAF7268522.1"/>
    <property type="molecule type" value="Genomic_DNA"/>
</dbReference>
<dbReference type="PROSITE" id="PS00678">
    <property type="entry name" value="WD_REPEATS_1"/>
    <property type="match status" value="3"/>
</dbReference>
<dbReference type="Pfam" id="PF00400">
    <property type="entry name" value="WD40"/>
    <property type="match status" value="7"/>
</dbReference>
<proteinExistence type="predicted"/>
<dbReference type="SUPFAM" id="SSF50978">
    <property type="entry name" value="WD40 repeat-like"/>
    <property type="match status" value="1"/>
</dbReference>
<dbReference type="InterPro" id="IPR001680">
    <property type="entry name" value="WD40_rpt"/>
</dbReference>
<evidence type="ECO:0000256" key="4">
    <source>
        <dbReference type="SAM" id="MobiDB-lite"/>
    </source>
</evidence>
<feature type="repeat" description="WD" evidence="3">
    <location>
        <begin position="1342"/>
        <end position="1384"/>
    </location>
</feature>
<dbReference type="Pfam" id="PF12894">
    <property type="entry name" value="ANAPC4_WD40"/>
    <property type="match status" value="1"/>
</dbReference>
<accession>A0A834HX97</accession>
<evidence type="ECO:0000256" key="3">
    <source>
        <dbReference type="PROSITE-ProRule" id="PRU00221"/>
    </source>
</evidence>
<dbReference type="InterPro" id="IPR011047">
    <property type="entry name" value="Quinoprotein_ADH-like_sf"/>
</dbReference>
<dbReference type="Proteomes" id="UP000625711">
    <property type="component" value="Unassembled WGS sequence"/>
</dbReference>
<dbReference type="SUPFAM" id="SSF52540">
    <property type="entry name" value="P-loop containing nucleoside triphosphate hydrolases"/>
    <property type="match status" value="1"/>
</dbReference>
<evidence type="ECO:0000259" key="5">
    <source>
        <dbReference type="Pfam" id="PF12894"/>
    </source>
</evidence>
<feature type="repeat" description="WD" evidence="3">
    <location>
        <begin position="873"/>
        <end position="907"/>
    </location>
</feature>
<dbReference type="PANTHER" id="PTHR19871:SF28">
    <property type="entry name" value="AAA+ ATPASE DOMAIN-CONTAINING PROTEIN"/>
    <property type="match status" value="1"/>
</dbReference>